<feature type="transmembrane region" description="Helical" evidence="5">
    <location>
        <begin position="54"/>
        <end position="78"/>
    </location>
</feature>
<keyword evidence="3 5" id="KW-1133">Transmembrane helix</keyword>
<dbReference type="InterPro" id="IPR050598">
    <property type="entry name" value="AminoAcid_Transporter"/>
</dbReference>
<keyword evidence="4 5" id="KW-0472">Membrane</keyword>
<evidence type="ECO:0000256" key="5">
    <source>
        <dbReference type="SAM" id="Phobius"/>
    </source>
</evidence>
<feature type="transmembrane region" description="Helical" evidence="5">
    <location>
        <begin position="99"/>
        <end position="129"/>
    </location>
</feature>
<comment type="subcellular location">
    <subcellularLocation>
        <location evidence="1">Membrane</location>
        <topology evidence="1">Multi-pass membrane protein</topology>
    </subcellularLocation>
</comment>
<protein>
    <submittedName>
        <fullName evidence="6">Serine/threonine exchanger SteT</fullName>
    </submittedName>
</protein>
<feature type="transmembrane region" description="Helical" evidence="5">
    <location>
        <begin position="355"/>
        <end position="374"/>
    </location>
</feature>
<keyword evidence="2 5" id="KW-0812">Transmembrane</keyword>
<keyword evidence="7" id="KW-1185">Reference proteome</keyword>
<dbReference type="AlphaFoldDB" id="A0A239XWA8"/>
<gene>
    <name evidence="6" type="primary">steT_3</name>
    <name evidence="6" type="ORF">SAMEA4412677_02302</name>
</gene>
<feature type="transmembrane region" description="Helical" evidence="5">
    <location>
        <begin position="420"/>
        <end position="441"/>
    </location>
</feature>
<feature type="transmembrane region" description="Helical" evidence="5">
    <location>
        <begin position="255"/>
        <end position="275"/>
    </location>
</feature>
<dbReference type="Gene3D" id="1.20.1740.10">
    <property type="entry name" value="Amino acid/polyamine transporter I"/>
    <property type="match status" value="1"/>
</dbReference>
<dbReference type="GO" id="GO:0016020">
    <property type="term" value="C:membrane"/>
    <property type="evidence" value="ECO:0007669"/>
    <property type="project" value="UniProtKB-SubCell"/>
</dbReference>
<dbReference type="PANTHER" id="PTHR11785">
    <property type="entry name" value="AMINO ACID TRANSPORTER"/>
    <property type="match status" value="1"/>
</dbReference>
<feature type="transmembrane region" description="Helical" evidence="5">
    <location>
        <begin position="20"/>
        <end position="42"/>
    </location>
</feature>
<dbReference type="PANTHER" id="PTHR11785:SF512">
    <property type="entry name" value="SOBREMESA, ISOFORM B"/>
    <property type="match status" value="1"/>
</dbReference>
<dbReference type="KEGG" id="ctak:4412677_02302"/>
<evidence type="ECO:0000256" key="1">
    <source>
        <dbReference type="ARBA" id="ARBA00004141"/>
    </source>
</evidence>
<dbReference type="InterPro" id="IPR002293">
    <property type="entry name" value="AA/rel_permease1"/>
</dbReference>
<proteinExistence type="predicted"/>
<feature type="transmembrane region" description="Helical" evidence="5">
    <location>
        <begin position="386"/>
        <end position="408"/>
    </location>
</feature>
<feature type="transmembrane region" description="Helical" evidence="5">
    <location>
        <begin position="141"/>
        <end position="162"/>
    </location>
</feature>
<feature type="transmembrane region" description="Helical" evidence="5">
    <location>
        <begin position="447"/>
        <end position="465"/>
    </location>
</feature>
<dbReference type="Pfam" id="PF13520">
    <property type="entry name" value="AA_permease_2"/>
    <property type="match status" value="1"/>
</dbReference>
<dbReference type="PIRSF" id="PIRSF006060">
    <property type="entry name" value="AA_transporter"/>
    <property type="match status" value="1"/>
</dbReference>
<feature type="transmembrane region" description="Helical" evidence="5">
    <location>
        <begin position="304"/>
        <end position="324"/>
    </location>
</feature>
<feature type="transmembrane region" description="Helical" evidence="5">
    <location>
        <begin position="215"/>
        <end position="235"/>
    </location>
</feature>
<evidence type="ECO:0000256" key="2">
    <source>
        <dbReference type="ARBA" id="ARBA00022692"/>
    </source>
</evidence>
<name>A0A239XWA8_9FLAO</name>
<organism evidence="6 7">
    <name type="scientific">Chryseobacterium taklimakanense</name>
    <dbReference type="NCBI Taxonomy" id="536441"/>
    <lineage>
        <taxon>Bacteria</taxon>
        <taxon>Pseudomonadati</taxon>
        <taxon>Bacteroidota</taxon>
        <taxon>Flavobacteriia</taxon>
        <taxon>Flavobacteriales</taxon>
        <taxon>Weeksellaceae</taxon>
        <taxon>Chryseobacterium group</taxon>
        <taxon>Chryseobacterium</taxon>
    </lineage>
</organism>
<dbReference type="EMBL" id="LT906465">
    <property type="protein sequence ID" value="SNV50218.1"/>
    <property type="molecule type" value="Genomic_DNA"/>
</dbReference>
<reference evidence="6 7" key="1">
    <citation type="submission" date="2017-06" db="EMBL/GenBank/DDBJ databases">
        <authorList>
            <consortium name="Pathogen Informatics"/>
        </authorList>
    </citation>
    <scope>NUCLEOTIDE SEQUENCE [LARGE SCALE GENOMIC DNA]</scope>
    <source>
        <strain evidence="6 7">NCTC13490</strain>
    </source>
</reference>
<sequence>MWLKKKTKPLEQKQKLEAKYGLFTAISLVIGQVIGSGIFFKVDDVLSATQGNSFAGLLGFVIVGISVVFAAVSLANYAELLPKDGGILNYVEYRFGKKTAAFVGWMYLSLFYPLLTAVLFTVSGIYISHFVAEFAGFKPTFLHYTLIGIFNLVLFLGLNIFRPKTSGIFQQMTTVLKLIPLILIASFGIISLVKGDVEGTNTFSYAAKNISEGQNLWLLVAASFVPIAFAFDGWYIATQLSGEIKNSSKNLPKALVIGTSVVLAVYVLYYSGIVLKMSGTEIMALKDTYITEFSRKIASKTGAILIQIFVIISVLGTANGLLLASTRVPYQFYNQEYSRKFLNLGKVNPKTDTPVNSALLAFTLIFIYLIIYYITNTASYFTTKGYDISAIPVAFIYIVNGALFIGLLKLIKNKTFGGNSFVKYLMAIIAFLGVAVVLIGTATAPNGISYILISILYIIAGFFFIKVKTDKNQL</sequence>
<evidence type="ECO:0000256" key="3">
    <source>
        <dbReference type="ARBA" id="ARBA00022989"/>
    </source>
</evidence>
<accession>A0A239XWA8</accession>
<evidence type="ECO:0000313" key="7">
    <source>
        <dbReference type="Proteomes" id="UP000215196"/>
    </source>
</evidence>
<feature type="transmembrane region" description="Helical" evidence="5">
    <location>
        <begin position="174"/>
        <end position="195"/>
    </location>
</feature>
<dbReference type="Proteomes" id="UP000215196">
    <property type="component" value="Chromosome 1"/>
</dbReference>
<evidence type="ECO:0000313" key="6">
    <source>
        <dbReference type="EMBL" id="SNV50218.1"/>
    </source>
</evidence>
<evidence type="ECO:0000256" key="4">
    <source>
        <dbReference type="ARBA" id="ARBA00023136"/>
    </source>
</evidence>
<dbReference type="GO" id="GO:0015179">
    <property type="term" value="F:L-amino acid transmembrane transporter activity"/>
    <property type="evidence" value="ECO:0007669"/>
    <property type="project" value="TreeGrafter"/>
</dbReference>